<evidence type="ECO:0000256" key="1">
    <source>
        <dbReference type="SAM" id="MobiDB-lite"/>
    </source>
</evidence>
<dbReference type="Pfam" id="PF10821">
    <property type="entry name" value="DUF2567"/>
    <property type="match status" value="1"/>
</dbReference>
<dbReference type="InterPro" id="IPR021213">
    <property type="entry name" value="DUF2567"/>
</dbReference>
<name>A0A0H5RK35_9MYCO</name>
<proteinExistence type="predicted"/>
<feature type="transmembrane region" description="Helical" evidence="2">
    <location>
        <begin position="102"/>
        <end position="125"/>
    </location>
</feature>
<evidence type="ECO:0000313" key="4">
    <source>
        <dbReference type="Proteomes" id="UP000199147"/>
    </source>
</evidence>
<gene>
    <name evidence="3" type="ORF">BN2156_01360</name>
</gene>
<accession>A0A0H5RK35</accession>
<keyword evidence="2" id="KW-0472">Membrane</keyword>
<feature type="transmembrane region" description="Helical" evidence="2">
    <location>
        <begin position="196"/>
        <end position="216"/>
    </location>
</feature>
<dbReference type="Proteomes" id="UP000199147">
    <property type="component" value="Unassembled WGS sequence"/>
</dbReference>
<keyword evidence="2" id="KW-1133">Transmembrane helix</keyword>
<evidence type="ECO:0000256" key="2">
    <source>
        <dbReference type="SAM" id="Phobius"/>
    </source>
</evidence>
<feature type="transmembrane region" description="Helical" evidence="2">
    <location>
        <begin position="52"/>
        <end position="74"/>
    </location>
</feature>
<feature type="transmembrane region" description="Helical" evidence="2">
    <location>
        <begin position="137"/>
        <end position="160"/>
    </location>
</feature>
<evidence type="ECO:0000313" key="3">
    <source>
        <dbReference type="EMBL" id="CRZ14510.1"/>
    </source>
</evidence>
<dbReference type="EMBL" id="CWKH01000001">
    <property type="protein sequence ID" value="CRZ14510.1"/>
    <property type="molecule type" value="Genomic_DNA"/>
</dbReference>
<feature type="region of interest" description="Disordered" evidence="1">
    <location>
        <begin position="1"/>
        <end position="26"/>
    </location>
</feature>
<keyword evidence="2 3" id="KW-0812">Transmembrane</keyword>
<protein>
    <submittedName>
        <fullName evidence="3">Putative transmembrane protein</fullName>
    </submittedName>
</protein>
<dbReference type="AlphaFoldDB" id="A0A0H5RK35"/>
<reference evidence="4" key="1">
    <citation type="submission" date="2015-07" db="EMBL/GenBank/DDBJ databases">
        <authorList>
            <person name="Urmite Genomes"/>
        </authorList>
    </citation>
    <scope>NUCLEOTIDE SEQUENCE [LARGE SCALE GENOMIC DNA]</scope>
    <source>
        <strain evidence="4">type strain: ATCC 49404</strain>
    </source>
</reference>
<sequence length="246" mass="25136">MSLSGEEQRAQMSLSGEEQRAQMSLSGEEQSAPAGLAYADIPGAPRVSRGRAVLIVIAALAVAGAVLGALWAFLAPGVHGVVALTRSGERVHAYLGGESDHFFTSAFMFVGLLVVLGVVAAVAVWQWTPHRGPVLAAALAAGCALATAVGAGVGTALAYWRFGSLDIAAAPVTPEHRVHYVVQAASVFFGHTSLQIAGTILFPAAMAAMAYALIAVSTARDDLGAWPPVQTPTYPVIPPAVSTPGA</sequence>
<keyword evidence="4" id="KW-1185">Reference proteome</keyword>
<dbReference type="STRING" id="146018.BN2156_01360"/>
<organism evidence="3 4">
    <name type="scientific">Mycolicibacterium neworleansense</name>
    <dbReference type="NCBI Taxonomy" id="146018"/>
    <lineage>
        <taxon>Bacteria</taxon>
        <taxon>Bacillati</taxon>
        <taxon>Actinomycetota</taxon>
        <taxon>Actinomycetes</taxon>
        <taxon>Mycobacteriales</taxon>
        <taxon>Mycobacteriaceae</taxon>
        <taxon>Mycolicibacterium</taxon>
    </lineage>
</organism>